<evidence type="ECO:0000256" key="1">
    <source>
        <dbReference type="SAM" id="MobiDB-lite"/>
    </source>
</evidence>
<dbReference type="AlphaFoldDB" id="A0A6L3ZD34"/>
<keyword evidence="4" id="KW-1185">Reference proteome</keyword>
<feature type="signal peptide" evidence="2">
    <location>
        <begin position="1"/>
        <end position="18"/>
    </location>
</feature>
<comment type="caution">
    <text evidence="3">The sequence shown here is derived from an EMBL/GenBank/DDBJ whole genome shotgun (WGS) entry which is preliminary data.</text>
</comment>
<feature type="region of interest" description="Disordered" evidence="1">
    <location>
        <begin position="428"/>
        <end position="450"/>
    </location>
</feature>
<keyword evidence="2" id="KW-0732">Signal</keyword>
<dbReference type="OrthoDB" id="9758406at2"/>
<reference evidence="3 4" key="1">
    <citation type="submission" date="2019-10" db="EMBL/GenBank/DDBJ databases">
        <title>Genome sequence of Phaeocystidibacter marisrubri JCM30614 (type strain).</title>
        <authorList>
            <person name="Bowman J.P."/>
        </authorList>
    </citation>
    <scope>NUCLEOTIDE SEQUENCE [LARGE SCALE GENOMIC DNA]</scope>
    <source>
        <strain evidence="3 4">JCM 30614</strain>
    </source>
</reference>
<gene>
    <name evidence="3" type="ORF">F8C82_13585</name>
</gene>
<proteinExistence type="predicted"/>
<name>A0A6L3ZD34_9FLAO</name>
<protein>
    <submittedName>
        <fullName evidence="3">Lamin tail domain-containing protein</fullName>
    </submittedName>
</protein>
<feature type="chain" id="PRO_5026767637" evidence="2">
    <location>
        <begin position="19"/>
        <end position="803"/>
    </location>
</feature>
<sequence>MKASVYVACMGMSFCTSAQGTWFDSFSDHSLGRNPAWSGDTSNFIQSSDKQLQLNDSNAGESWIYAPSTAEKTGIWSGYIAMDFNPSSANFATLVLCDDTLGNTVELRVAGQSADRVKLVRNTGAQSQTLLQSPVDYLDLASVTLFWEVQRSPNHYWTLNLKRDSTSWEYSDSAFDDQHFSSQRFGIGAKYTKTRATKVFWDDIHVSGIPYRDTIPPKISAVEWKSRTRLEIQFSKSILQFPSTVVDNQSIIWTVSRNSNSEFILQRNSGASDGTYQISLESFIDNAGLPADTLQTTLVRPIYRWVHFSEIHYNANTESPWPHEYFELYALASDSVSLKDWTVRINEKKYPLPDTAFVGKMAFANGPLEPNVYVMNFSSLPNSGGTLELLDDWNEVIDYVEYNPSWHSSSWKDKSGWSLERNESRPSCETESAWSSAGTDGGSPGLENKPETNLYAPLNALEYIAANDTGFTLQFAFPLLQLLANGQPSIATNLTRRNWHISDTGQVQLHGDFCGGFVFDTTATYLGAPEIANHLRITELLVDPVNDIPEFIEIVNFGNFTIDLEQVYIGRWSVDNGAEDLARITDNSTLLGPWETAVICDQPLSLFSHFAHSNPRAHVYKGNMVNLPSIGGLCLVNSEGTMLDSTRWSQDSYHPLTDKNTSVSLRRIQFTSSETAWTSTSTGSGNATPGIYRFHPPLQVDEPSLERAQFSPNNDGIYDELIIHLPDSWEGKSCSLNIITADGQPLAHPLKEVLIAKGDVLRWDGFDENRKTLVPGQYLIEIQTLSSDGSTAYWYHGCLLTSQ</sequence>
<organism evidence="3 4">
    <name type="scientific">Phaeocystidibacter marisrubri</name>
    <dbReference type="NCBI Taxonomy" id="1577780"/>
    <lineage>
        <taxon>Bacteria</taxon>
        <taxon>Pseudomonadati</taxon>
        <taxon>Bacteroidota</taxon>
        <taxon>Flavobacteriia</taxon>
        <taxon>Flavobacteriales</taxon>
        <taxon>Phaeocystidibacteraceae</taxon>
        <taxon>Phaeocystidibacter</taxon>
    </lineage>
</organism>
<dbReference type="RefSeq" id="WP_151694166.1">
    <property type="nucleotide sequence ID" value="NZ_BMGX01000001.1"/>
</dbReference>
<accession>A0A6L3ZD34</accession>
<evidence type="ECO:0000313" key="3">
    <source>
        <dbReference type="EMBL" id="KAB2815128.1"/>
    </source>
</evidence>
<evidence type="ECO:0000313" key="4">
    <source>
        <dbReference type="Proteomes" id="UP000484164"/>
    </source>
</evidence>
<dbReference type="EMBL" id="WBVQ01000003">
    <property type="protein sequence ID" value="KAB2815128.1"/>
    <property type="molecule type" value="Genomic_DNA"/>
</dbReference>
<evidence type="ECO:0000256" key="2">
    <source>
        <dbReference type="SAM" id="SignalP"/>
    </source>
</evidence>
<dbReference type="Proteomes" id="UP000484164">
    <property type="component" value="Unassembled WGS sequence"/>
</dbReference>
<feature type="compositionally biased region" description="Polar residues" evidence="1">
    <location>
        <begin position="429"/>
        <end position="438"/>
    </location>
</feature>